<dbReference type="Gene3D" id="3.40.190.10">
    <property type="entry name" value="Periplasmic binding protein-like II"/>
    <property type="match status" value="1"/>
</dbReference>
<accession>A0A2H0X064</accession>
<sequence length="486" mass="53135">MPKFPDPTKDYTSTPLTGSIDAKKDLPPAPLYEAPKPEPTLHIERDSAREMTPDAKLSGSPFRNLIPIVIGLAAIIILVVLGFSVIPKFFKKAEPITLNYWGLWEPSSVMQAVIADYESANPSVKITYTMQSPQNYRTRFLAAGTQANSPDIVRIHNTWLPMLKKNLSPAPDTILKSSDLTDYYPVVTQNFVSSGKVYALPLEIDGLSLIYNVDIFKEVGASPPPDWNTLRKLAFDLTKTNPETLIIERAGVALGTTGNVDNWSDILGLLILQNSGNPSKPTEIAVQDALSFYTLITTQDKSWDASQPNSVYAFATGTVAMIIAPSWQISEIKAINPELNFAVAPAPVLPSANYAWATYWAEAVPLSSKNPEAAWKFIKYLSSSEILQKMYAGASQIRALGEPYPLVSLSPTLANDPLAGPFVTQGPQYKSWYLSSRTYDDGINDQLIKYYEDAINGINAGQTVSAVTSTLDAGVSQVMAKYPEAK</sequence>
<name>A0A2H0X064_9BACT</name>
<dbReference type="Pfam" id="PF01547">
    <property type="entry name" value="SBP_bac_1"/>
    <property type="match status" value="1"/>
</dbReference>
<dbReference type="InterPro" id="IPR006059">
    <property type="entry name" value="SBP"/>
</dbReference>
<feature type="transmembrane region" description="Helical" evidence="2">
    <location>
        <begin position="65"/>
        <end position="86"/>
    </location>
</feature>
<dbReference type="PANTHER" id="PTHR43649:SF12">
    <property type="entry name" value="DIACETYLCHITOBIOSE BINDING PROTEIN DASA"/>
    <property type="match status" value="1"/>
</dbReference>
<dbReference type="InterPro" id="IPR050490">
    <property type="entry name" value="Bact_solute-bd_prot1"/>
</dbReference>
<dbReference type="Proteomes" id="UP000229574">
    <property type="component" value="Unassembled WGS sequence"/>
</dbReference>
<evidence type="ECO:0000313" key="3">
    <source>
        <dbReference type="EMBL" id="PIS17579.1"/>
    </source>
</evidence>
<dbReference type="AlphaFoldDB" id="A0A2H0X064"/>
<evidence type="ECO:0008006" key="5">
    <source>
        <dbReference type="Google" id="ProtNLM"/>
    </source>
</evidence>
<proteinExistence type="predicted"/>
<keyword evidence="2" id="KW-0472">Membrane</keyword>
<organism evidence="3 4">
    <name type="scientific">Candidatus Collierbacteria bacterium CG09_land_8_20_14_0_10_46_12</name>
    <dbReference type="NCBI Taxonomy" id="1974533"/>
    <lineage>
        <taxon>Bacteria</taxon>
        <taxon>Candidatus Collieribacteriota</taxon>
    </lineage>
</organism>
<dbReference type="SUPFAM" id="SSF53850">
    <property type="entry name" value="Periplasmic binding protein-like II"/>
    <property type="match status" value="1"/>
</dbReference>
<reference evidence="4" key="1">
    <citation type="submission" date="2017-09" db="EMBL/GenBank/DDBJ databases">
        <title>Depth-based differentiation of microbial function through sediment-hosted aquifers and enrichment of novel symbionts in the deep terrestrial subsurface.</title>
        <authorList>
            <person name="Probst A.J."/>
            <person name="Ladd B."/>
            <person name="Jarett J.K."/>
            <person name="Geller-Mcgrath D.E."/>
            <person name="Sieber C.M.K."/>
            <person name="Emerson J.B."/>
            <person name="Anantharaman K."/>
            <person name="Thomas B.C."/>
            <person name="Malmstrom R."/>
            <person name="Stieglmeier M."/>
            <person name="Klingl A."/>
            <person name="Woyke T."/>
            <person name="Ryan C.M."/>
            <person name="Banfield J.F."/>
        </authorList>
    </citation>
    <scope>NUCLEOTIDE SEQUENCE [LARGE SCALE GENOMIC DNA]</scope>
</reference>
<comment type="caution">
    <text evidence="3">The sequence shown here is derived from an EMBL/GenBank/DDBJ whole genome shotgun (WGS) entry which is preliminary data.</text>
</comment>
<dbReference type="EMBL" id="PEYY01000143">
    <property type="protein sequence ID" value="PIS17579.1"/>
    <property type="molecule type" value="Genomic_DNA"/>
</dbReference>
<evidence type="ECO:0000256" key="2">
    <source>
        <dbReference type="SAM" id="Phobius"/>
    </source>
</evidence>
<evidence type="ECO:0000256" key="1">
    <source>
        <dbReference type="SAM" id="MobiDB-lite"/>
    </source>
</evidence>
<feature type="region of interest" description="Disordered" evidence="1">
    <location>
        <begin position="1"/>
        <end position="39"/>
    </location>
</feature>
<dbReference type="PANTHER" id="PTHR43649">
    <property type="entry name" value="ARABINOSE-BINDING PROTEIN-RELATED"/>
    <property type="match status" value="1"/>
</dbReference>
<keyword evidence="2" id="KW-1133">Transmembrane helix</keyword>
<keyword evidence="2" id="KW-0812">Transmembrane</keyword>
<protein>
    <recommendedName>
        <fullName evidence="5">Sugar ABC transporter substrate-binding protein</fullName>
    </recommendedName>
</protein>
<evidence type="ECO:0000313" key="4">
    <source>
        <dbReference type="Proteomes" id="UP000229574"/>
    </source>
</evidence>
<gene>
    <name evidence="3" type="ORF">COT54_03910</name>
</gene>